<evidence type="ECO:0000313" key="3">
    <source>
        <dbReference type="EMBL" id="UUP17448.1"/>
    </source>
</evidence>
<feature type="signal peptide" evidence="1">
    <location>
        <begin position="1"/>
        <end position="24"/>
    </location>
</feature>
<accession>A0ABY5MJI6</accession>
<dbReference type="InterPro" id="IPR027372">
    <property type="entry name" value="Phytase-like_dom"/>
</dbReference>
<dbReference type="RefSeq" id="WP_338529780.1">
    <property type="nucleotide sequence ID" value="NZ_CP030941.1"/>
</dbReference>
<dbReference type="SUPFAM" id="SSF101898">
    <property type="entry name" value="NHL repeat"/>
    <property type="match status" value="1"/>
</dbReference>
<dbReference type="Gene3D" id="2.130.10.10">
    <property type="entry name" value="YVTN repeat-like/Quinoprotein amine dehydrogenase"/>
    <property type="match status" value="1"/>
</dbReference>
<name>A0ABY5MJI6_9HYPH</name>
<proteinExistence type="predicted"/>
<dbReference type="Proteomes" id="UP001342418">
    <property type="component" value="Chromosome"/>
</dbReference>
<reference evidence="3 4" key="1">
    <citation type="submission" date="2018-07" db="EMBL/GenBank/DDBJ databases">
        <title>Genome sequence of Nitratireductor thuwali#1536.</title>
        <authorList>
            <person name="Michoud G."/>
            <person name="Merlino G."/>
            <person name="Sefrji F.O."/>
            <person name="Daffonchio D."/>
        </authorList>
    </citation>
    <scope>NUCLEOTIDE SEQUENCE [LARGE SCALE GENOMIC DNA]</scope>
    <source>
        <strain evidence="4">Nit1536</strain>
    </source>
</reference>
<gene>
    <name evidence="3" type="ORF">NTH_01914</name>
</gene>
<feature type="domain" description="Phytase-like" evidence="2">
    <location>
        <begin position="447"/>
        <end position="712"/>
    </location>
</feature>
<keyword evidence="1" id="KW-0732">Signal</keyword>
<dbReference type="Pfam" id="PF13449">
    <property type="entry name" value="Phytase-like"/>
    <property type="match status" value="1"/>
</dbReference>
<evidence type="ECO:0000256" key="1">
    <source>
        <dbReference type="SAM" id="SignalP"/>
    </source>
</evidence>
<dbReference type="InterPro" id="IPR011044">
    <property type="entry name" value="Quino_amine_DH_bsu"/>
</dbReference>
<feature type="chain" id="PRO_5046211043" description="Phytase-like domain-containing protein" evidence="1">
    <location>
        <begin position="25"/>
        <end position="733"/>
    </location>
</feature>
<organism evidence="3 4">
    <name type="scientific">Nitratireductor thuwali</name>
    <dbReference type="NCBI Taxonomy" id="2267699"/>
    <lineage>
        <taxon>Bacteria</taxon>
        <taxon>Pseudomonadati</taxon>
        <taxon>Pseudomonadota</taxon>
        <taxon>Alphaproteobacteria</taxon>
        <taxon>Hyphomicrobiales</taxon>
        <taxon>Phyllobacteriaceae</taxon>
        <taxon>Nitratireductor</taxon>
    </lineage>
</organism>
<dbReference type="InterPro" id="IPR052956">
    <property type="entry name" value="Mesenchyme-surface_protein"/>
</dbReference>
<sequence>MRKYLVPGALAAALSATTAMPASADMAFNRIATFPVAANLPAGSDAATETSSEIVAASEDGKLLIYSDSPLGAVGFVDISDARSPKAGGILKIDGEPTSVVISGGKAIAGVNTSARFTEPSGNLMVIDLETRTAAASCALAGQPDSVAVGRDGKYLAVAIENERDEDFNDGVIPQMPAGNLQIFALDNGEPVCDTVKTVDLTGIAEIAGEDPEPEFVDFNEAGEIAVTLQENNHIAIVSAESGKIVSHFSAGSADIAGIDLSDDGALDFTEQAGGLRREPDAVKWLDDGRLVTANEGDYEGGSRGFTIFSKQGEVLFDSGAELEHRAATAGHYPDKRSDAKGAEPEGLEVKRFGDTQYIFVALERASLIAVYRDTGDAPEFVQVLPSGIGPEGLVAIPGRNLLVTANEADLVEDGGARSHVMVYALGEGRAAYPTIRSVMKDGAPIGWGALSGLAADPSQAGKLYAVSDSFYRSHPAIFVIDATSEPAEITDRIVVTRDGAPAQKLDLEGIVSDGEGGFWLASEGRSDRLTPHALYRVDGKGEIRQEVALPAELLAQEIRFGMEGVTLVGEGDDQMLVVAMQREWKDDPAGQVKLVAYKPVSGEWSAVRYPLDKGEAGWVGLSEITAHDGKLHIVERDNQIGAAARIKRLYSVALDGFAPAALGGELPLVEKTLERDLIEDMRQATNGFVVDKIEGFAIDAAGNAFFVTDNDGTDDSSGETIFVNLGQLKAMN</sequence>
<dbReference type="PANTHER" id="PTHR46928">
    <property type="entry name" value="MESENCHYME-SPECIFIC CELL SURFACE GLYCOPROTEIN"/>
    <property type="match status" value="1"/>
</dbReference>
<keyword evidence="4" id="KW-1185">Reference proteome</keyword>
<dbReference type="PANTHER" id="PTHR46928:SF1">
    <property type="entry name" value="MESENCHYME-SPECIFIC CELL SURFACE GLYCOPROTEIN"/>
    <property type="match status" value="1"/>
</dbReference>
<protein>
    <recommendedName>
        <fullName evidence="2">Phytase-like domain-containing protein</fullName>
    </recommendedName>
</protein>
<evidence type="ECO:0000313" key="4">
    <source>
        <dbReference type="Proteomes" id="UP001342418"/>
    </source>
</evidence>
<evidence type="ECO:0000259" key="2">
    <source>
        <dbReference type="Pfam" id="PF13449"/>
    </source>
</evidence>
<dbReference type="SUPFAM" id="SSF50969">
    <property type="entry name" value="YVTN repeat-like/Quinoprotein amine dehydrogenase"/>
    <property type="match status" value="1"/>
</dbReference>
<dbReference type="EMBL" id="CP030941">
    <property type="protein sequence ID" value="UUP17448.1"/>
    <property type="molecule type" value="Genomic_DNA"/>
</dbReference>
<dbReference type="InterPro" id="IPR015943">
    <property type="entry name" value="WD40/YVTN_repeat-like_dom_sf"/>
</dbReference>